<dbReference type="OrthoDB" id="260091at2759"/>
<feature type="transmembrane region" description="Helical" evidence="12">
    <location>
        <begin position="240"/>
        <end position="262"/>
    </location>
</feature>
<feature type="transmembrane region" description="Helical" evidence="12">
    <location>
        <begin position="356"/>
        <end position="374"/>
    </location>
</feature>
<dbReference type="GO" id="GO:0016020">
    <property type="term" value="C:membrane"/>
    <property type="evidence" value="ECO:0007669"/>
    <property type="project" value="UniProtKB-SubCell"/>
</dbReference>
<evidence type="ECO:0000256" key="4">
    <source>
        <dbReference type="ARBA" id="ARBA00022617"/>
    </source>
</evidence>
<evidence type="ECO:0000256" key="3">
    <source>
        <dbReference type="ARBA" id="ARBA00009295"/>
    </source>
</evidence>
<dbReference type="SMART" id="SM01117">
    <property type="entry name" value="Cyt-b5"/>
    <property type="match status" value="1"/>
</dbReference>
<evidence type="ECO:0000256" key="5">
    <source>
        <dbReference type="ARBA" id="ARBA00022692"/>
    </source>
</evidence>
<evidence type="ECO:0000256" key="2">
    <source>
        <dbReference type="ARBA" id="ARBA00005189"/>
    </source>
</evidence>
<keyword evidence="9" id="KW-0408">Iron</keyword>
<dbReference type="Proteomes" id="UP000242146">
    <property type="component" value="Unassembled WGS sequence"/>
</dbReference>
<dbReference type="Pfam" id="PF00173">
    <property type="entry name" value="Cyt-b5"/>
    <property type="match status" value="1"/>
</dbReference>
<comment type="caution">
    <text evidence="14">The sequence shown here is derived from an EMBL/GenBank/DDBJ whole genome shotgun (WGS) entry which is preliminary data.</text>
</comment>
<comment type="pathway">
    <text evidence="2">Lipid metabolism.</text>
</comment>
<dbReference type="Pfam" id="PF00487">
    <property type="entry name" value="FA_desaturase"/>
    <property type="match status" value="1"/>
</dbReference>
<dbReference type="GO" id="GO:0020037">
    <property type="term" value="F:heme binding"/>
    <property type="evidence" value="ECO:0007669"/>
    <property type="project" value="InterPro"/>
</dbReference>
<keyword evidence="5 12" id="KW-0812">Transmembrane</keyword>
<dbReference type="InterPro" id="IPR005804">
    <property type="entry name" value="FA_desaturase_dom"/>
</dbReference>
<dbReference type="EMBL" id="MCGT01000003">
    <property type="protein sequence ID" value="ORX61391.1"/>
    <property type="molecule type" value="Genomic_DNA"/>
</dbReference>
<sequence length="520" mass="60268">MPPNTESGVPPSTATIICSDTFQSRVKEGEALFVFDNKVYKVDSFITRHPGGELAMRHGIGHDVTDEIRSMHPPFVYERIMKKFYIGDYDPSPPTASVALPDNLANYDHLPELKASWGGRVNVEAFDSAILDLHLVHKQNQDKDLQDKLDGKVIDPVALRAKYQALEQDLKDRGLFECNYYRYYKEVCRYVLIIYVSLWFALRGTHWYHFLLSAVFMAMFWHQLVFTAHDAGHNEITGKVQIDHAIGVFIANFIGGLSLGWWKDNHNVHHIVTNDPSEDPDIQHLPFFAVTTKYFNNLYSSYYKRVLPFDAVARYFVAKQHHLYYLVVSFGRFNLHRLSFLYLLTSKNVRMPRLEWCGILFFFIWYGSLLASMPSWPIRIMYLLVSYMLTFPLHVQITLSHFGMSTETIENEPFPSKMLRTTMDVDCPEWLDWVHGGLQFQAVHHLYPRLPRHNLRQCVPLVRQFCRETGLHYYMYTFATGNGVVLGGMKAVADQVRLLNENAKHNADTWKHDPTLSTTQ</sequence>
<keyword evidence="6" id="KW-0479">Metal-binding</keyword>
<dbReference type="PROSITE" id="PS00191">
    <property type="entry name" value="CYTOCHROME_B5_1"/>
    <property type="match status" value="1"/>
</dbReference>
<proteinExistence type="inferred from homology"/>
<evidence type="ECO:0000256" key="12">
    <source>
        <dbReference type="SAM" id="Phobius"/>
    </source>
</evidence>
<dbReference type="SUPFAM" id="SSF55856">
    <property type="entry name" value="Cytochrome b5-like heme/steroid binding domain"/>
    <property type="match status" value="1"/>
</dbReference>
<protein>
    <submittedName>
        <fullName evidence="14">Fatty acid/sphingolipid desaturase</fullName>
    </submittedName>
</protein>
<dbReference type="InterPro" id="IPR036400">
    <property type="entry name" value="Cyt_B5-like_heme/steroid_sf"/>
</dbReference>
<evidence type="ECO:0000256" key="10">
    <source>
        <dbReference type="ARBA" id="ARBA00023098"/>
    </source>
</evidence>
<evidence type="ECO:0000256" key="9">
    <source>
        <dbReference type="ARBA" id="ARBA00023004"/>
    </source>
</evidence>
<dbReference type="GO" id="GO:0016717">
    <property type="term" value="F:oxidoreductase activity, acting on paired donors, with oxidation of a pair of donors resulting in the reduction of molecular oxygen to two molecules of water"/>
    <property type="evidence" value="ECO:0007669"/>
    <property type="project" value="TreeGrafter"/>
</dbReference>
<dbReference type="AlphaFoldDB" id="A0A1X2GTQ2"/>
<evidence type="ECO:0000256" key="6">
    <source>
        <dbReference type="ARBA" id="ARBA00022723"/>
    </source>
</evidence>
<dbReference type="PANTHER" id="PTHR19353:SF30">
    <property type="entry name" value="DELTA 8-(E)-SPHINGOLIPID DESATURASE"/>
    <property type="match status" value="1"/>
</dbReference>
<dbReference type="InterPro" id="IPR012171">
    <property type="entry name" value="Fatty_acid_desaturase"/>
</dbReference>
<evidence type="ECO:0000313" key="14">
    <source>
        <dbReference type="EMBL" id="ORX61391.1"/>
    </source>
</evidence>
<keyword evidence="4" id="KW-0349">Heme</keyword>
<dbReference type="PIRSF" id="PIRSF015921">
    <property type="entry name" value="FA_sphinglp_des"/>
    <property type="match status" value="1"/>
</dbReference>
<evidence type="ECO:0000259" key="13">
    <source>
        <dbReference type="PROSITE" id="PS50255"/>
    </source>
</evidence>
<evidence type="ECO:0000256" key="7">
    <source>
        <dbReference type="ARBA" id="ARBA00022989"/>
    </source>
</evidence>
<name>A0A1X2GTQ2_9FUNG</name>
<feature type="domain" description="Cytochrome b5 heme-binding" evidence="13">
    <location>
        <begin position="14"/>
        <end position="90"/>
    </location>
</feature>
<dbReference type="STRING" id="101127.A0A1X2GTQ2"/>
<evidence type="ECO:0000256" key="8">
    <source>
        <dbReference type="ARBA" id="ARBA00023002"/>
    </source>
</evidence>
<feature type="transmembrane region" description="Helical" evidence="12">
    <location>
        <begin position="187"/>
        <end position="202"/>
    </location>
</feature>
<evidence type="ECO:0000313" key="15">
    <source>
        <dbReference type="Proteomes" id="UP000242146"/>
    </source>
</evidence>
<comment type="similarity">
    <text evidence="3">Belongs to the fatty acid desaturase type 1 family.</text>
</comment>
<keyword evidence="8" id="KW-0560">Oxidoreductase</keyword>
<dbReference type="InterPro" id="IPR018506">
    <property type="entry name" value="Cyt_B5_heme-BS"/>
</dbReference>
<dbReference type="PANTHER" id="PTHR19353">
    <property type="entry name" value="FATTY ACID DESATURASE 2"/>
    <property type="match status" value="1"/>
</dbReference>
<dbReference type="GO" id="GO:0006629">
    <property type="term" value="P:lipid metabolic process"/>
    <property type="evidence" value="ECO:0007669"/>
    <property type="project" value="UniProtKB-KW"/>
</dbReference>
<dbReference type="Gene3D" id="3.10.120.10">
    <property type="entry name" value="Cytochrome b5-like heme/steroid binding domain"/>
    <property type="match status" value="1"/>
</dbReference>
<evidence type="ECO:0000256" key="1">
    <source>
        <dbReference type="ARBA" id="ARBA00004141"/>
    </source>
</evidence>
<dbReference type="PROSITE" id="PS50255">
    <property type="entry name" value="CYTOCHROME_B5_2"/>
    <property type="match status" value="1"/>
</dbReference>
<organism evidence="14 15">
    <name type="scientific">Hesseltinella vesiculosa</name>
    <dbReference type="NCBI Taxonomy" id="101127"/>
    <lineage>
        <taxon>Eukaryota</taxon>
        <taxon>Fungi</taxon>
        <taxon>Fungi incertae sedis</taxon>
        <taxon>Mucoromycota</taxon>
        <taxon>Mucoromycotina</taxon>
        <taxon>Mucoromycetes</taxon>
        <taxon>Mucorales</taxon>
        <taxon>Cunninghamellaceae</taxon>
        <taxon>Hesseltinella</taxon>
    </lineage>
</organism>
<gene>
    <name evidence="14" type="ORF">DM01DRAFT_1342388</name>
</gene>
<dbReference type="CDD" id="cd03506">
    <property type="entry name" value="Delta6-FADS-like"/>
    <property type="match status" value="1"/>
</dbReference>
<keyword evidence="10" id="KW-0443">Lipid metabolism</keyword>
<comment type="subcellular location">
    <subcellularLocation>
        <location evidence="1">Membrane</location>
        <topology evidence="1">Multi-pass membrane protein</topology>
    </subcellularLocation>
</comment>
<evidence type="ECO:0000256" key="11">
    <source>
        <dbReference type="ARBA" id="ARBA00023136"/>
    </source>
</evidence>
<dbReference type="InterPro" id="IPR001199">
    <property type="entry name" value="Cyt_B5-like_heme/steroid-bd"/>
</dbReference>
<keyword evidence="7 12" id="KW-1133">Transmembrane helix</keyword>
<keyword evidence="11 12" id="KW-0472">Membrane</keyword>
<dbReference type="GO" id="GO:0046872">
    <property type="term" value="F:metal ion binding"/>
    <property type="evidence" value="ECO:0007669"/>
    <property type="project" value="UniProtKB-KW"/>
</dbReference>
<keyword evidence="15" id="KW-1185">Reference proteome</keyword>
<reference evidence="14 15" key="1">
    <citation type="submission" date="2016-07" db="EMBL/GenBank/DDBJ databases">
        <title>Pervasive Adenine N6-methylation of Active Genes in Fungi.</title>
        <authorList>
            <consortium name="DOE Joint Genome Institute"/>
            <person name="Mondo S.J."/>
            <person name="Dannebaum R.O."/>
            <person name="Kuo R.C."/>
            <person name="Labutti K."/>
            <person name="Haridas S."/>
            <person name="Kuo A."/>
            <person name="Salamov A."/>
            <person name="Ahrendt S.R."/>
            <person name="Lipzen A."/>
            <person name="Sullivan W."/>
            <person name="Andreopoulos W.B."/>
            <person name="Clum A."/>
            <person name="Lindquist E."/>
            <person name="Daum C."/>
            <person name="Ramamoorthy G.K."/>
            <person name="Gryganskyi A."/>
            <person name="Culley D."/>
            <person name="Magnuson J.K."/>
            <person name="James T.Y."/>
            <person name="O'Malley M.A."/>
            <person name="Stajich J.E."/>
            <person name="Spatafora J.W."/>
            <person name="Visel A."/>
            <person name="Grigoriev I.V."/>
        </authorList>
    </citation>
    <scope>NUCLEOTIDE SEQUENCE [LARGE SCALE GENOMIC DNA]</scope>
    <source>
        <strain evidence="14 15">NRRL 3301</strain>
    </source>
</reference>
<accession>A0A1X2GTQ2</accession>